<protein>
    <recommendedName>
        <fullName evidence="5">Phytanoyl-CoA dioxygenase</fullName>
    </recommendedName>
</protein>
<sequence>METVETVPADTDVTTADRTAPGGAAGAGPGSAPAVPVFRAPYDWPAIEECVRTTGAAIVPGLVDRSLVDAFNRELDEWLERNPRQAGSNTGSELYDKFLGRKTLRVHGVPGKIRASHPLITHPEIVACMRRMMSHWSNEILLSVAELIQIGPRESAQLIHRDTGSWWPHLPREEHPWNVSAMVALTPFTHETGATRVVPGSCRWPLDRRPRGEQIARAVMDPGDALIFRGDVLHGGGANKTRDQARRGLALSYCAGWLRPVDNNMLAVPPRMAADLDDELLALLGYVAHDATHVDGGLVGMYDNGDPLGALRRGELG</sequence>
<feature type="region of interest" description="Disordered" evidence="2">
    <location>
        <begin position="1"/>
        <end position="31"/>
    </location>
</feature>
<keyword evidence="4" id="KW-1185">Reference proteome</keyword>
<dbReference type="SUPFAM" id="SSF51197">
    <property type="entry name" value="Clavaminate synthase-like"/>
    <property type="match status" value="1"/>
</dbReference>
<evidence type="ECO:0000313" key="4">
    <source>
        <dbReference type="Proteomes" id="UP001500058"/>
    </source>
</evidence>
<keyword evidence="1" id="KW-0560">Oxidoreductase</keyword>
<comment type="caution">
    <text evidence="3">The sequence shown here is derived from an EMBL/GenBank/DDBJ whole genome shotgun (WGS) entry which is preliminary data.</text>
</comment>
<dbReference type="InterPro" id="IPR008775">
    <property type="entry name" value="Phytyl_CoA_dOase-like"/>
</dbReference>
<dbReference type="Pfam" id="PF05721">
    <property type="entry name" value="PhyH"/>
    <property type="match status" value="1"/>
</dbReference>
<dbReference type="PANTHER" id="PTHR20883">
    <property type="entry name" value="PHYTANOYL-COA DIOXYGENASE DOMAIN CONTAINING 1"/>
    <property type="match status" value="1"/>
</dbReference>
<evidence type="ECO:0008006" key="5">
    <source>
        <dbReference type="Google" id="ProtNLM"/>
    </source>
</evidence>
<name>A0ABN3HKA5_9ACTN</name>
<organism evidence="3 4">
    <name type="scientific">Streptomyces glaucosporus</name>
    <dbReference type="NCBI Taxonomy" id="284044"/>
    <lineage>
        <taxon>Bacteria</taxon>
        <taxon>Bacillati</taxon>
        <taxon>Actinomycetota</taxon>
        <taxon>Actinomycetes</taxon>
        <taxon>Kitasatosporales</taxon>
        <taxon>Streptomycetaceae</taxon>
        <taxon>Streptomyces</taxon>
    </lineage>
</organism>
<dbReference type="EMBL" id="BAAATJ010000001">
    <property type="protein sequence ID" value="GAA2382501.1"/>
    <property type="molecule type" value="Genomic_DNA"/>
</dbReference>
<accession>A0ABN3HKA5</accession>
<dbReference type="Gene3D" id="2.60.120.620">
    <property type="entry name" value="q2cbj1_9rhob like domain"/>
    <property type="match status" value="1"/>
</dbReference>
<dbReference type="Proteomes" id="UP001500058">
    <property type="component" value="Unassembled WGS sequence"/>
</dbReference>
<feature type="compositionally biased region" description="Low complexity" evidence="2">
    <location>
        <begin position="1"/>
        <end position="22"/>
    </location>
</feature>
<gene>
    <name evidence="3" type="ORF">GCM10010420_00530</name>
</gene>
<dbReference type="PANTHER" id="PTHR20883:SF41">
    <property type="entry name" value="IRON_ALPHA-KETOGLUTARATE-DEPENDENT DIOXYGENASE ASQJ"/>
    <property type="match status" value="1"/>
</dbReference>
<reference evidence="3 4" key="1">
    <citation type="journal article" date="2019" name="Int. J. Syst. Evol. Microbiol.">
        <title>The Global Catalogue of Microorganisms (GCM) 10K type strain sequencing project: providing services to taxonomists for standard genome sequencing and annotation.</title>
        <authorList>
            <consortium name="The Broad Institute Genomics Platform"/>
            <consortium name="The Broad Institute Genome Sequencing Center for Infectious Disease"/>
            <person name="Wu L."/>
            <person name="Ma J."/>
        </authorList>
    </citation>
    <scope>NUCLEOTIDE SEQUENCE [LARGE SCALE GENOMIC DNA]</scope>
    <source>
        <strain evidence="3 4">JCM 6921</strain>
    </source>
</reference>
<proteinExistence type="predicted"/>
<evidence type="ECO:0000313" key="3">
    <source>
        <dbReference type="EMBL" id="GAA2382501.1"/>
    </source>
</evidence>
<evidence type="ECO:0000256" key="2">
    <source>
        <dbReference type="SAM" id="MobiDB-lite"/>
    </source>
</evidence>
<evidence type="ECO:0000256" key="1">
    <source>
        <dbReference type="ARBA" id="ARBA00023002"/>
    </source>
</evidence>